<dbReference type="GO" id="GO:0140359">
    <property type="term" value="F:ABC-type transporter activity"/>
    <property type="evidence" value="ECO:0007669"/>
    <property type="project" value="InterPro"/>
</dbReference>
<keyword evidence="1" id="KW-1133">Transmembrane helix</keyword>
<feature type="transmembrane region" description="Helical" evidence="1">
    <location>
        <begin position="167"/>
        <end position="184"/>
    </location>
</feature>
<feature type="transmembrane region" description="Helical" evidence="1">
    <location>
        <begin position="45"/>
        <end position="69"/>
    </location>
</feature>
<comment type="caution">
    <text evidence="2">The sequence shown here is derived from an EMBL/GenBank/DDBJ whole genome shotgun (WGS) entry which is preliminary data.</text>
</comment>
<dbReference type="Proteomes" id="UP001156102">
    <property type="component" value="Unassembled WGS sequence"/>
</dbReference>
<dbReference type="GO" id="GO:0005886">
    <property type="term" value="C:plasma membrane"/>
    <property type="evidence" value="ECO:0007669"/>
    <property type="project" value="UniProtKB-SubCell"/>
</dbReference>
<organism evidence="2 3">
    <name type="scientific">Ectobacillus ponti</name>
    <dbReference type="NCBI Taxonomy" id="2961894"/>
    <lineage>
        <taxon>Bacteria</taxon>
        <taxon>Bacillati</taxon>
        <taxon>Bacillota</taxon>
        <taxon>Bacilli</taxon>
        <taxon>Bacillales</taxon>
        <taxon>Bacillaceae</taxon>
        <taxon>Ectobacillus</taxon>
    </lineage>
</organism>
<name>A0AA41XF80_9BACI</name>
<keyword evidence="1" id="KW-0812">Transmembrane</keyword>
<proteinExistence type="predicted"/>
<sequence>MMYVWKEWKEQTRGKGLWLAVLLLSAVSAAVFLQARGLPPEQGFAMLLLSLYDMAVYLLPLLCLFLASFSVMAEKESRSVLILLTKNETTASFLLKKSIAIHTVTIGIILALYMLFSFICKLSFSFSAGQFLSFLMGLGVLMLIFNQLGILVGYYSTSKMQAIGWNLFIWFLLLFLGDMVYLYLLPYVTYENVKIFAVFYFLNPFHAVQFYLETALGVFSLEHTSRLLGKFLFLSPQLVFPAAAVLWVAAAYALACIVRKRRVIHD</sequence>
<reference evidence="2" key="1">
    <citation type="submission" date="2022-07" db="EMBL/GenBank/DDBJ databases">
        <authorList>
            <person name="Li W.-J."/>
            <person name="Deng Q.-Q."/>
        </authorList>
    </citation>
    <scope>NUCLEOTIDE SEQUENCE</scope>
    <source>
        <strain evidence="2">SYSU M60031</strain>
    </source>
</reference>
<evidence type="ECO:0000256" key="1">
    <source>
        <dbReference type="SAM" id="Phobius"/>
    </source>
</evidence>
<feature type="transmembrane region" description="Helical" evidence="1">
    <location>
        <begin position="99"/>
        <end position="119"/>
    </location>
</feature>
<keyword evidence="1" id="KW-0472">Membrane</keyword>
<feature type="transmembrane region" description="Helical" evidence="1">
    <location>
        <begin position="238"/>
        <end position="258"/>
    </location>
</feature>
<gene>
    <name evidence="2" type="ORF">NK662_21040</name>
</gene>
<evidence type="ECO:0000313" key="2">
    <source>
        <dbReference type="EMBL" id="MCP8971011.1"/>
    </source>
</evidence>
<accession>A0AA41XF80</accession>
<dbReference type="RefSeq" id="WP_254760936.1">
    <property type="nucleotide sequence ID" value="NZ_JANCLT010000017.1"/>
</dbReference>
<dbReference type="EMBL" id="JANCLT010000017">
    <property type="protein sequence ID" value="MCP8971011.1"/>
    <property type="molecule type" value="Genomic_DNA"/>
</dbReference>
<feature type="transmembrane region" description="Helical" evidence="1">
    <location>
        <begin position="131"/>
        <end position="155"/>
    </location>
</feature>
<keyword evidence="3" id="KW-1185">Reference proteome</keyword>
<dbReference type="PANTHER" id="PTHR43471">
    <property type="entry name" value="ABC TRANSPORTER PERMEASE"/>
    <property type="match status" value="1"/>
</dbReference>
<dbReference type="Pfam" id="PF12679">
    <property type="entry name" value="ABC2_membrane_2"/>
    <property type="match status" value="1"/>
</dbReference>
<evidence type="ECO:0000313" key="3">
    <source>
        <dbReference type="Proteomes" id="UP001156102"/>
    </source>
</evidence>
<protein>
    <submittedName>
        <fullName evidence="2">ABC transporter permease subunit</fullName>
    </submittedName>
</protein>
<dbReference type="AlphaFoldDB" id="A0AA41XF80"/>